<dbReference type="SMART" id="SM00494">
    <property type="entry name" value="ChtBD2"/>
    <property type="match status" value="1"/>
</dbReference>
<evidence type="ECO:0000313" key="4">
    <source>
        <dbReference type="WBParaSite" id="TCLT_0000217601-mRNA-1"/>
    </source>
</evidence>
<organism evidence="4">
    <name type="scientific">Thelazia callipaeda</name>
    <name type="common">Oriental eyeworm</name>
    <name type="synonym">Parasitic nematode</name>
    <dbReference type="NCBI Taxonomy" id="103827"/>
    <lineage>
        <taxon>Eukaryota</taxon>
        <taxon>Metazoa</taxon>
        <taxon>Ecdysozoa</taxon>
        <taxon>Nematoda</taxon>
        <taxon>Chromadorea</taxon>
        <taxon>Rhabditida</taxon>
        <taxon>Spirurina</taxon>
        <taxon>Spiruromorpha</taxon>
        <taxon>Thelazioidea</taxon>
        <taxon>Thelaziidae</taxon>
        <taxon>Thelazia</taxon>
    </lineage>
</organism>
<dbReference type="Proteomes" id="UP000276776">
    <property type="component" value="Unassembled WGS sequence"/>
</dbReference>
<dbReference type="OrthoDB" id="10060424at2759"/>
<dbReference type="GO" id="GO:0005576">
    <property type="term" value="C:extracellular region"/>
    <property type="evidence" value="ECO:0007669"/>
    <property type="project" value="InterPro"/>
</dbReference>
<dbReference type="PROSITE" id="PS50940">
    <property type="entry name" value="CHIT_BIND_II"/>
    <property type="match status" value="1"/>
</dbReference>
<dbReference type="InterPro" id="IPR002557">
    <property type="entry name" value="Chitin-bd_dom"/>
</dbReference>
<gene>
    <name evidence="2" type="ORF">TCLT_LOCUS2177</name>
</gene>
<proteinExistence type="predicted"/>
<dbReference type="Pfam" id="PF01607">
    <property type="entry name" value="CBM_14"/>
    <property type="match status" value="1"/>
</dbReference>
<evidence type="ECO:0000313" key="2">
    <source>
        <dbReference type="EMBL" id="VDM97977.1"/>
    </source>
</evidence>
<dbReference type="SUPFAM" id="SSF57625">
    <property type="entry name" value="Invertebrate chitin-binding proteins"/>
    <property type="match status" value="1"/>
</dbReference>
<name>A0A0N5CPM8_THECL</name>
<dbReference type="Gene3D" id="2.170.140.10">
    <property type="entry name" value="Chitin binding domain"/>
    <property type="match status" value="1"/>
</dbReference>
<feature type="domain" description="Chitin-binding type-2" evidence="1">
    <location>
        <begin position="37"/>
        <end position="99"/>
    </location>
</feature>
<sequence length="301" mass="35420">MMAEELNSVTTANFVTTFKIESTTTIPHDIDGNKEFGRRCPISSGLFPHPFSAQKYILCLFGSLYVMTCPPNCRFNSHILACTFKYPFAAEPNNFRCLDESDFWHPAPKGSDNPWHPTPRRTDNPWYYNPRGIDNPWHPTPRRTDNPWYYNPRGIDNPWHPSPRRTDNAWYPSPRRTDNAWYPSPRRTDNAWHPTPRRTDNTWYHDQIGTGIWYHNPRGIENPSNPIQIDNLWNTIRSRTDDSWSLIAREPDDFKNQTVNRAHTSWNSFPREPDYIPDHRYHQAGHKIKLPVSEAHRLLQS</sequence>
<reference evidence="4" key="1">
    <citation type="submission" date="2016-04" db="UniProtKB">
        <authorList>
            <consortium name="WormBaseParasite"/>
        </authorList>
    </citation>
    <scope>IDENTIFICATION</scope>
</reference>
<dbReference type="InterPro" id="IPR036508">
    <property type="entry name" value="Chitin-bd_dom_sf"/>
</dbReference>
<dbReference type="EMBL" id="UYYF01000390">
    <property type="protein sequence ID" value="VDM97977.1"/>
    <property type="molecule type" value="Genomic_DNA"/>
</dbReference>
<dbReference type="AlphaFoldDB" id="A0A0N5CPM8"/>
<protein>
    <submittedName>
        <fullName evidence="4">Chitin-binding type-2 domain-containing protein</fullName>
    </submittedName>
</protein>
<dbReference type="STRING" id="103827.A0A0N5CPM8"/>
<dbReference type="GO" id="GO:0008061">
    <property type="term" value="F:chitin binding"/>
    <property type="evidence" value="ECO:0007669"/>
    <property type="project" value="InterPro"/>
</dbReference>
<accession>A0A0N5CPM8</accession>
<dbReference type="WBParaSite" id="TCLT_0000217601-mRNA-1">
    <property type="protein sequence ID" value="TCLT_0000217601-mRNA-1"/>
    <property type="gene ID" value="TCLT_0000217601"/>
</dbReference>
<evidence type="ECO:0000259" key="1">
    <source>
        <dbReference type="PROSITE" id="PS50940"/>
    </source>
</evidence>
<evidence type="ECO:0000313" key="3">
    <source>
        <dbReference type="Proteomes" id="UP000276776"/>
    </source>
</evidence>
<reference evidence="2 3" key="2">
    <citation type="submission" date="2018-11" db="EMBL/GenBank/DDBJ databases">
        <authorList>
            <consortium name="Pathogen Informatics"/>
        </authorList>
    </citation>
    <scope>NUCLEOTIDE SEQUENCE [LARGE SCALE GENOMIC DNA]</scope>
</reference>
<keyword evidence="3" id="KW-1185">Reference proteome</keyword>